<evidence type="ECO:0000313" key="2">
    <source>
        <dbReference type="EMBL" id="OGX81305.1"/>
    </source>
</evidence>
<gene>
    <name evidence="2" type="ORF">BEN48_06865</name>
</gene>
<feature type="compositionally biased region" description="Low complexity" evidence="1">
    <location>
        <begin position="39"/>
        <end position="50"/>
    </location>
</feature>
<sequence>MASNLDYLNPAYLPLEDKVNDFLETQKALSRAQVALKTAQLPRQPQAPAASSYTRESNQLQQEAAGLQHKLDQLEREIIGMLPTRNEWLKVNLGYGPSRVGAWHIPAQDGAAERVELRVVH</sequence>
<organism evidence="2 3">
    <name type="scientific">Hymenobacter glacialis</name>
    <dbReference type="NCBI Taxonomy" id="1908236"/>
    <lineage>
        <taxon>Bacteria</taxon>
        <taxon>Pseudomonadati</taxon>
        <taxon>Bacteroidota</taxon>
        <taxon>Cytophagia</taxon>
        <taxon>Cytophagales</taxon>
        <taxon>Hymenobacteraceae</taxon>
        <taxon>Hymenobacter</taxon>
    </lineage>
</organism>
<evidence type="ECO:0000313" key="3">
    <source>
        <dbReference type="Proteomes" id="UP000177791"/>
    </source>
</evidence>
<dbReference type="OrthoDB" id="884723at2"/>
<keyword evidence="3" id="KW-1185">Reference proteome</keyword>
<reference evidence="2 3" key="1">
    <citation type="submission" date="2016-08" db="EMBL/GenBank/DDBJ databases">
        <title>Hymenobacter coccineus sp. nov., Hymenobacter lapidarius sp. nov. and Hymenobacter glacialis sp. nov., isolated from Antarctic soil.</title>
        <authorList>
            <person name="Sedlacek I."/>
            <person name="Kralova S."/>
            <person name="Kyrova K."/>
            <person name="Maslanova I."/>
            <person name="Stankova E."/>
            <person name="Vrbovska V."/>
            <person name="Nemec M."/>
            <person name="Bartak M."/>
            <person name="Svec P."/>
            <person name="Busse H.-J."/>
            <person name="Pantucek R."/>
        </authorList>
    </citation>
    <scope>NUCLEOTIDE SEQUENCE [LARGE SCALE GENOMIC DNA]</scope>
    <source>
        <strain evidence="2 3">CCM 8648</strain>
    </source>
</reference>
<feature type="region of interest" description="Disordered" evidence="1">
    <location>
        <begin position="38"/>
        <end position="66"/>
    </location>
</feature>
<comment type="caution">
    <text evidence="2">The sequence shown here is derived from an EMBL/GenBank/DDBJ whole genome shotgun (WGS) entry which is preliminary data.</text>
</comment>
<feature type="compositionally biased region" description="Polar residues" evidence="1">
    <location>
        <begin position="51"/>
        <end position="62"/>
    </location>
</feature>
<name>A0A1G1SRS6_9BACT</name>
<dbReference type="AlphaFoldDB" id="A0A1G1SRS6"/>
<dbReference type="Proteomes" id="UP000177791">
    <property type="component" value="Unassembled WGS sequence"/>
</dbReference>
<proteinExistence type="predicted"/>
<protein>
    <submittedName>
        <fullName evidence="2">Uncharacterized protein</fullName>
    </submittedName>
</protein>
<dbReference type="RefSeq" id="WP_070736355.1">
    <property type="nucleotide sequence ID" value="NZ_MDZC01000123.1"/>
</dbReference>
<evidence type="ECO:0000256" key="1">
    <source>
        <dbReference type="SAM" id="MobiDB-lite"/>
    </source>
</evidence>
<accession>A0A1G1SRS6</accession>
<dbReference type="EMBL" id="MDZC01000123">
    <property type="protein sequence ID" value="OGX81305.1"/>
    <property type="molecule type" value="Genomic_DNA"/>
</dbReference>